<name>A0A345HYR3_9ACTN</name>
<evidence type="ECO:0000313" key="4">
    <source>
        <dbReference type="EMBL" id="AXG81837.1"/>
    </source>
</evidence>
<protein>
    <submittedName>
        <fullName evidence="4">ABC transporter substrate-binding protein</fullName>
    </submittedName>
</protein>
<dbReference type="SMART" id="SM00079">
    <property type="entry name" value="PBPe"/>
    <property type="match status" value="1"/>
</dbReference>
<dbReference type="Proteomes" id="UP000253868">
    <property type="component" value="Chromosome"/>
</dbReference>
<dbReference type="PANTHER" id="PTHR35936:SF17">
    <property type="entry name" value="ARGININE-BINDING EXTRACELLULAR PROTEIN ARTP"/>
    <property type="match status" value="1"/>
</dbReference>
<organism evidence="4 5">
    <name type="scientific">Streptomyces paludis</name>
    <dbReference type="NCBI Taxonomy" id="2282738"/>
    <lineage>
        <taxon>Bacteria</taxon>
        <taxon>Bacillati</taxon>
        <taxon>Actinomycetota</taxon>
        <taxon>Actinomycetes</taxon>
        <taxon>Kitasatosporales</taxon>
        <taxon>Streptomycetaceae</taxon>
        <taxon>Streptomyces</taxon>
    </lineage>
</organism>
<evidence type="ECO:0000259" key="2">
    <source>
        <dbReference type="SMART" id="SM00062"/>
    </source>
</evidence>
<dbReference type="Pfam" id="PF00497">
    <property type="entry name" value="SBP_bac_3"/>
    <property type="match status" value="1"/>
</dbReference>
<dbReference type="EMBL" id="CP031194">
    <property type="protein sequence ID" value="AXG81837.1"/>
    <property type="molecule type" value="Genomic_DNA"/>
</dbReference>
<accession>A0A345HYR3</accession>
<dbReference type="InterPro" id="IPR001638">
    <property type="entry name" value="Solute-binding_3/MltF_N"/>
</dbReference>
<keyword evidence="5" id="KW-1185">Reference proteome</keyword>
<feature type="domain" description="Ionotropic glutamate receptor C-terminal" evidence="3">
    <location>
        <begin position="93"/>
        <end position="319"/>
    </location>
</feature>
<dbReference type="SUPFAM" id="SSF53850">
    <property type="entry name" value="Periplasmic binding protein-like II"/>
    <property type="match status" value="1"/>
</dbReference>
<dbReference type="PANTHER" id="PTHR35936">
    <property type="entry name" value="MEMBRANE-BOUND LYTIC MUREIN TRANSGLYCOSYLASE F"/>
    <property type="match status" value="1"/>
</dbReference>
<evidence type="ECO:0000256" key="1">
    <source>
        <dbReference type="ARBA" id="ARBA00022729"/>
    </source>
</evidence>
<dbReference type="AlphaFoldDB" id="A0A345HYR3"/>
<proteinExistence type="predicted"/>
<dbReference type="OrthoDB" id="4577708at2"/>
<reference evidence="5" key="1">
    <citation type="submission" date="2018-07" db="EMBL/GenBank/DDBJ databases">
        <authorList>
            <person name="Zhao J."/>
        </authorList>
    </citation>
    <scope>NUCLEOTIDE SEQUENCE [LARGE SCALE GENOMIC DNA]</scope>
    <source>
        <strain evidence="5">GSSD-12</strain>
    </source>
</reference>
<evidence type="ECO:0000313" key="5">
    <source>
        <dbReference type="Proteomes" id="UP000253868"/>
    </source>
</evidence>
<dbReference type="InterPro" id="IPR001320">
    <property type="entry name" value="Iontro_rcpt_C"/>
</dbReference>
<keyword evidence="1" id="KW-0732">Signal</keyword>
<gene>
    <name evidence="4" type="ORF">DVK44_33525</name>
</gene>
<dbReference type="SMART" id="SM00062">
    <property type="entry name" value="PBPb"/>
    <property type="match status" value="1"/>
</dbReference>
<dbReference type="Gene3D" id="3.40.190.10">
    <property type="entry name" value="Periplasmic binding protein-like II"/>
    <property type="match status" value="2"/>
</dbReference>
<feature type="domain" description="Solute-binding protein family 3/N-terminal" evidence="2">
    <location>
        <begin position="93"/>
        <end position="319"/>
    </location>
</feature>
<dbReference type="CDD" id="cd01004">
    <property type="entry name" value="PBP2_MidA_like"/>
    <property type="match status" value="1"/>
</dbReference>
<sequence>MHHEQQDLFISHRRIASFSSFGKQALQEFPLSALRPLVLLGSATLLLAGCADPSEPAGSSSGASASAPASSAAAVTENAALAAKVPAALKKSGITVASDVSYPPMDFFDADNKTPIGAEIDLDKALGKVLGVEVTIVNVPFDSIIPGLQAGKYQLGVSSFTDTAEREKVVDFVTYFNAGTSLLVPTGNPEGLKPEGDSLCGRTVAVAKGSTQALVDLPARAKSCGTPIKVSTFPDGTGVNLAVTSGRADAALADSPVAAYAAKRSGGKLAVVGASYDTAPFGIAVPKNSELTGLLKSVLEDLRTTGGYQRILAKWGLESGALDDFEINAAS</sequence>
<dbReference type="GO" id="GO:0016020">
    <property type="term" value="C:membrane"/>
    <property type="evidence" value="ECO:0007669"/>
    <property type="project" value="InterPro"/>
</dbReference>
<dbReference type="GO" id="GO:0015276">
    <property type="term" value="F:ligand-gated monoatomic ion channel activity"/>
    <property type="evidence" value="ECO:0007669"/>
    <property type="project" value="InterPro"/>
</dbReference>
<dbReference type="KEGG" id="spad:DVK44_33525"/>
<evidence type="ECO:0000259" key="3">
    <source>
        <dbReference type="SMART" id="SM00079"/>
    </source>
</evidence>